<dbReference type="SUPFAM" id="SSF52821">
    <property type="entry name" value="Rhodanese/Cell cycle control phosphatase"/>
    <property type="match status" value="2"/>
</dbReference>
<evidence type="ECO:0000313" key="4">
    <source>
        <dbReference type="EMBL" id="ANP28551.1"/>
    </source>
</evidence>
<dbReference type="InterPro" id="IPR001763">
    <property type="entry name" value="Rhodanese-like_dom"/>
</dbReference>
<dbReference type="PANTHER" id="PTHR11364:SF27">
    <property type="entry name" value="SULFURTRANSFERASE"/>
    <property type="match status" value="1"/>
</dbReference>
<dbReference type="Gene3D" id="3.40.250.10">
    <property type="entry name" value="Rhodanese-like domain"/>
    <property type="match status" value="2"/>
</dbReference>
<evidence type="ECO:0000313" key="5">
    <source>
        <dbReference type="Proteomes" id="UP000092596"/>
    </source>
</evidence>
<dbReference type="PANTHER" id="PTHR11364">
    <property type="entry name" value="THIOSULFATE SULFERTANSFERASE"/>
    <property type="match status" value="1"/>
</dbReference>
<reference evidence="4 5" key="1">
    <citation type="submission" date="2015-06" db="EMBL/GenBank/DDBJ databases">
        <title>Investigation of pathophysiology for high-risk pregnancy and development of treatment modality based on it.</title>
        <authorList>
            <person name="Kim B.-C."/>
            <person name="Lim S."/>
        </authorList>
    </citation>
    <scope>NUCLEOTIDE SEQUENCE [LARGE SCALE GENOMIC DNA]</scope>
    <source>
        <strain evidence="4 5">AD1-86</strain>
    </source>
</reference>
<dbReference type="SMART" id="SM00450">
    <property type="entry name" value="RHOD"/>
    <property type="match status" value="2"/>
</dbReference>
<sequence length="310" mass="33277">MSEFDWQQLPPFVSAAALLERTGGRAPEAGSANIGSLEPGTGDLVIADVRWSVAEGAMRDSYLKAHIPGAIFVDLEQDLTGEGAPERGRHPFPDDDELSEKLSALGINFEDTVICYGAGDPMGAARLALMLRFVGVNAAVLDGGLEAYVRCAGEHALDSGEVRREPSDFPWQPYVRLVSEDEVQHAIPTKGALLIDARPPARYRGKSETLDPRPGHIPTAKNVPFTSLLEADGTFRSREEIRAAFERAGATTERITFNYCGSGVSAAVNTLAMDFAGFAHVYLYAGSYSEWSRNPERAVETGEGAGSDAS</sequence>
<evidence type="ECO:0000256" key="1">
    <source>
        <dbReference type="ARBA" id="ARBA00022679"/>
    </source>
</evidence>
<dbReference type="RefSeq" id="WP_082991186.1">
    <property type="nucleotide sequence ID" value="NZ_CP012117.1"/>
</dbReference>
<name>A0A1B0ZKM1_9MICO</name>
<keyword evidence="1" id="KW-0808">Transferase</keyword>
<proteinExistence type="predicted"/>
<dbReference type="CDD" id="cd01448">
    <property type="entry name" value="TST_Repeat_1"/>
    <property type="match status" value="1"/>
</dbReference>
<dbReference type="Proteomes" id="UP000092596">
    <property type="component" value="Chromosome"/>
</dbReference>
<dbReference type="InterPro" id="IPR036873">
    <property type="entry name" value="Rhodanese-like_dom_sf"/>
</dbReference>
<feature type="domain" description="Rhodanese" evidence="3">
    <location>
        <begin position="188"/>
        <end position="300"/>
    </location>
</feature>
<dbReference type="Pfam" id="PF00581">
    <property type="entry name" value="Rhodanese"/>
    <property type="match status" value="2"/>
</dbReference>
<evidence type="ECO:0000259" key="3">
    <source>
        <dbReference type="PROSITE" id="PS50206"/>
    </source>
</evidence>
<accession>A0A1B0ZKM1</accession>
<dbReference type="EMBL" id="CP012117">
    <property type="protein sequence ID" value="ANP28551.1"/>
    <property type="molecule type" value="Genomic_DNA"/>
</dbReference>
<keyword evidence="2" id="KW-0677">Repeat</keyword>
<evidence type="ECO:0000256" key="2">
    <source>
        <dbReference type="ARBA" id="ARBA00022737"/>
    </source>
</evidence>
<dbReference type="InterPro" id="IPR001307">
    <property type="entry name" value="Thiosulphate_STrfase_CS"/>
</dbReference>
<dbReference type="STRING" id="1630135.DAD186_20010"/>
<dbReference type="AlphaFoldDB" id="A0A1B0ZKM1"/>
<dbReference type="PROSITE" id="PS50206">
    <property type="entry name" value="RHODANESE_3"/>
    <property type="match status" value="2"/>
</dbReference>
<protein>
    <recommendedName>
        <fullName evidence="3">Rhodanese domain-containing protein</fullName>
    </recommendedName>
</protein>
<feature type="domain" description="Rhodanese" evidence="3">
    <location>
        <begin position="40"/>
        <end position="157"/>
    </location>
</feature>
<gene>
    <name evidence="4" type="ORF">DAD186_20010</name>
</gene>
<dbReference type="InterPro" id="IPR045078">
    <property type="entry name" value="TST/MPST-like"/>
</dbReference>
<dbReference type="GO" id="GO:0004792">
    <property type="term" value="F:thiosulfate-cyanide sulfurtransferase activity"/>
    <property type="evidence" value="ECO:0007669"/>
    <property type="project" value="InterPro"/>
</dbReference>
<dbReference type="CDD" id="cd01449">
    <property type="entry name" value="TST_Repeat_2"/>
    <property type="match status" value="1"/>
</dbReference>
<dbReference type="KEGG" id="dva:DAD186_20010"/>
<organism evidence="4 5">
    <name type="scientific">Dermabacter vaginalis</name>
    <dbReference type="NCBI Taxonomy" id="1630135"/>
    <lineage>
        <taxon>Bacteria</taxon>
        <taxon>Bacillati</taxon>
        <taxon>Actinomycetota</taxon>
        <taxon>Actinomycetes</taxon>
        <taxon>Micrococcales</taxon>
        <taxon>Dermabacteraceae</taxon>
        <taxon>Dermabacter</taxon>
    </lineage>
</organism>
<dbReference type="PROSITE" id="PS00380">
    <property type="entry name" value="RHODANESE_1"/>
    <property type="match status" value="1"/>
</dbReference>